<reference evidence="1 2" key="1">
    <citation type="submission" date="2023-08" db="EMBL/GenBank/DDBJ databases">
        <authorList>
            <person name="Park J.-S."/>
        </authorList>
    </citation>
    <scope>NUCLEOTIDE SEQUENCE [LARGE SCALE GENOMIC DNA]</scope>
    <source>
        <strain evidence="1 2">2205SS18-9</strain>
    </source>
</reference>
<protein>
    <recommendedName>
        <fullName evidence="3">MFS transporter</fullName>
    </recommendedName>
</protein>
<evidence type="ECO:0000313" key="2">
    <source>
        <dbReference type="Proteomes" id="UP001231941"/>
    </source>
</evidence>
<proteinExistence type="predicted"/>
<dbReference type="RefSeq" id="WP_305992453.1">
    <property type="nucleotide sequence ID" value="NZ_JAVAMP010000006.1"/>
</dbReference>
<organism evidence="1 2">
    <name type="scientific">Chengkuizengella axinellae</name>
    <dbReference type="NCBI Taxonomy" id="3064388"/>
    <lineage>
        <taxon>Bacteria</taxon>
        <taxon>Bacillati</taxon>
        <taxon>Bacillota</taxon>
        <taxon>Bacilli</taxon>
        <taxon>Bacillales</taxon>
        <taxon>Paenibacillaceae</taxon>
        <taxon>Chengkuizengella</taxon>
    </lineage>
</organism>
<evidence type="ECO:0008006" key="3">
    <source>
        <dbReference type="Google" id="ProtNLM"/>
    </source>
</evidence>
<evidence type="ECO:0000313" key="1">
    <source>
        <dbReference type="EMBL" id="MDP5275141.1"/>
    </source>
</evidence>
<accession>A0ABT9J0J2</accession>
<sequence>MFKNWRLILGLALPSLISFASFTVTGTISLIMFDQLGFTVTAIVGVTNLVM</sequence>
<name>A0ABT9J0J2_9BACL</name>
<comment type="caution">
    <text evidence="1">The sequence shown here is derived from an EMBL/GenBank/DDBJ whole genome shotgun (WGS) entry which is preliminary data.</text>
</comment>
<keyword evidence="2" id="KW-1185">Reference proteome</keyword>
<dbReference type="Proteomes" id="UP001231941">
    <property type="component" value="Unassembled WGS sequence"/>
</dbReference>
<dbReference type="EMBL" id="JAVAMP010000006">
    <property type="protein sequence ID" value="MDP5275141.1"/>
    <property type="molecule type" value="Genomic_DNA"/>
</dbReference>
<gene>
    <name evidence="1" type="ORF">Q5Y73_13575</name>
</gene>